<feature type="transmembrane region" description="Helical" evidence="6">
    <location>
        <begin position="74"/>
        <end position="92"/>
    </location>
</feature>
<dbReference type="EMBL" id="BMXY01000002">
    <property type="protein sequence ID" value="GGZ64704.1"/>
    <property type="molecule type" value="Genomic_DNA"/>
</dbReference>
<keyword evidence="9" id="KW-1185">Reference proteome</keyword>
<evidence type="ECO:0000256" key="6">
    <source>
        <dbReference type="SAM" id="Phobius"/>
    </source>
</evidence>
<dbReference type="InterPro" id="IPR051401">
    <property type="entry name" value="GtrA_CellWall_Glycosyl"/>
</dbReference>
<evidence type="ECO:0000256" key="2">
    <source>
        <dbReference type="ARBA" id="ARBA00009399"/>
    </source>
</evidence>
<name>A0ABQ3C1J4_9GAMM</name>
<comment type="similarity">
    <text evidence="2">Belongs to the GtrA family.</text>
</comment>
<evidence type="ECO:0000256" key="4">
    <source>
        <dbReference type="ARBA" id="ARBA00022989"/>
    </source>
</evidence>
<keyword evidence="5 6" id="KW-0472">Membrane</keyword>
<keyword evidence="4 6" id="KW-1133">Transmembrane helix</keyword>
<evidence type="ECO:0000256" key="3">
    <source>
        <dbReference type="ARBA" id="ARBA00022692"/>
    </source>
</evidence>
<gene>
    <name evidence="8" type="ORF">GCM10008101_18040</name>
</gene>
<proteinExistence type="inferred from homology"/>
<comment type="subcellular location">
    <subcellularLocation>
        <location evidence="1">Membrane</location>
        <topology evidence="1">Multi-pass membrane protein</topology>
    </subcellularLocation>
</comment>
<dbReference type="RefSeq" id="WP_189449152.1">
    <property type="nucleotide sequence ID" value="NZ_BMXY01000002.1"/>
</dbReference>
<feature type="domain" description="GtrA/DPMS transmembrane" evidence="7">
    <location>
        <begin position="10"/>
        <end position="124"/>
    </location>
</feature>
<evidence type="ECO:0000259" key="7">
    <source>
        <dbReference type="Pfam" id="PF04138"/>
    </source>
</evidence>
<accession>A0ABQ3C1J4</accession>
<comment type="caution">
    <text evidence="8">The sequence shown here is derived from an EMBL/GenBank/DDBJ whole genome shotgun (WGS) entry which is preliminary data.</text>
</comment>
<dbReference type="InterPro" id="IPR007267">
    <property type="entry name" value="GtrA_DPMS_TM"/>
</dbReference>
<evidence type="ECO:0000256" key="1">
    <source>
        <dbReference type="ARBA" id="ARBA00004141"/>
    </source>
</evidence>
<feature type="transmembrane region" description="Helical" evidence="6">
    <location>
        <begin position="98"/>
        <end position="119"/>
    </location>
</feature>
<reference evidence="9" key="1">
    <citation type="journal article" date="2019" name="Int. J. Syst. Evol. Microbiol.">
        <title>The Global Catalogue of Microorganisms (GCM) 10K type strain sequencing project: providing services to taxonomists for standard genome sequencing and annotation.</title>
        <authorList>
            <consortium name="The Broad Institute Genomics Platform"/>
            <consortium name="The Broad Institute Genome Sequencing Center for Infectious Disease"/>
            <person name="Wu L."/>
            <person name="Ma J."/>
        </authorList>
    </citation>
    <scope>NUCLEOTIDE SEQUENCE [LARGE SCALE GENOMIC DNA]</scope>
    <source>
        <strain evidence="9">KCTC 22558</strain>
    </source>
</reference>
<dbReference type="Proteomes" id="UP000643403">
    <property type="component" value="Unassembled WGS sequence"/>
</dbReference>
<dbReference type="PANTHER" id="PTHR38459">
    <property type="entry name" value="PROPHAGE BACTOPRENOL-LINKED GLUCOSE TRANSLOCASE HOMOLOG"/>
    <property type="match status" value="1"/>
</dbReference>
<dbReference type="PANTHER" id="PTHR38459:SF1">
    <property type="entry name" value="PROPHAGE BACTOPRENOL-LINKED GLUCOSE TRANSLOCASE HOMOLOG"/>
    <property type="match status" value="1"/>
</dbReference>
<evidence type="ECO:0000256" key="5">
    <source>
        <dbReference type="ARBA" id="ARBA00023136"/>
    </source>
</evidence>
<evidence type="ECO:0000313" key="8">
    <source>
        <dbReference type="EMBL" id="GGZ64704.1"/>
    </source>
</evidence>
<organism evidence="8 9">
    <name type="scientific">Cognatilysobacter xinjiangensis</name>
    <dbReference type="NCBI Taxonomy" id="546892"/>
    <lineage>
        <taxon>Bacteria</taxon>
        <taxon>Pseudomonadati</taxon>
        <taxon>Pseudomonadota</taxon>
        <taxon>Gammaproteobacteria</taxon>
        <taxon>Lysobacterales</taxon>
        <taxon>Lysobacteraceae</taxon>
        <taxon>Cognatilysobacter</taxon>
    </lineage>
</organism>
<keyword evidence="3 6" id="KW-0812">Transmembrane</keyword>
<evidence type="ECO:0000313" key="9">
    <source>
        <dbReference type="Proteomes" id="UP000643403"/>
    </source>
</evidence>
<dbReference type="Pfam" id="PF04138">
    <property type="entry name" value="GtrA_DPMS_TM"/>
    <property type="match status" value="1"/>
</dbReference>
<sequence length="127" mass="14168">MSLSRQSRAYLTIGLVQWLVDWAVVVALSHAGMLIEPANVVGRVAGAMLGFWMNGRFTFNGEETALGGTQFRRFALMWVGTTILSTWALGAIDDVIGLHWAWLAKPAVEFMLGVIGFVLSRHWVYRR</sequence>
<protein>
    <submittedName>
        <fullName evidence="8">Membrane protein</fullName>
    </submittedName>
</protein>